<dbReference type="AlphaFoldDB" id="A0A9P8VKY4"/>
<dbReference type="InterPro" id="IPR011047">
    <property type="entry name" value="Quinoprotein_ADH-like_sf"/>
</dbReference>
<dbReference type="InterPro" id="IPR015943">
    <property type="entry name" value="WD40/YVTN_repeat-like_dom_sf"/>
</dbReference>
<keyword evidence="3" id="KW-1185">Reference proteome</keyword>
<reference evidence="2" key="1">
    <citation type="journal article" date="2021" name="Nat. Commun.">
        <title>Genetic determinants of endophytism in the Arabidopsis root mycobiome.</title>
        <authorList>
            <person name="Mesny F."/>
            <person name="Miyauchi S."/>
            <person name="Thiergart T."/>
            <person name="Pickel B."/>
            <person name="Atanasova L."/>
            <person name="Karlsson M."/>
            <person name="Huettel B."/>
            <person name="Barry K.W."/>
            <person name="Haridas S."/>
            <person name="Chen C."/>
            <person name="Bauer D."/>
            <person name="Andreopoulos W."/>
            <person name="Pangilinan J."/>
            <person name="LaButti K."/>
            <person name="Riley R."/>
            <person name="Lipzen A."/>
            <person name="Clum A."/>
            <person name="Drula E."/>
            <person name="Henrissat B."/>
            <person name="Kohler A."/>
            <person name="Grigoriev I.V."/>
            <person name="Martin F.M."/>
            <person name="Hacquard S."/>
        </authorList>
    </citation>
    <scope>NUCLEOTIDE SEQUENCE</scope>
    <source>
        <strain evidence="2">MPI-SDFR-AT-0117</strain>
    </source>
</reference>
<evidence type="ECO:0000313" key="2">
    <source>
        <dbReference type="EMBL" id="KAH6695076.1"/>
    </source>
</evidence>
<dbReference type="SUPFAM" id="SSF50998">
    <property type="entry name" value="Quinoprotein alcohol dehydrogenase-like"/>
    <property type="match status" value="1"/>
</dbReference>
<dbReference type="InterPro" id="IPR001680">
    <property type="entry name" value="WD40_rpt"/>
</dbReference>
<protein>
    <submittedName>
        <fullName evidence="2">U3 small nucleolar RNA-associated protein</fullName>
    </submittedName>
</protein>
<comment type="caution">
    <text evidence="2">The sequence shown here is derived from an EMBL/GenBank/DDBJ whole genome shotgun (WGS) entry which is preliminary data.</text>
</comment>
<feature type="region of interest" description="Disordered" evidence="1">
    <location>
        <begin position="787"/>
        <end position="842"/>
    </location>
</feature>
<feature type="region of interest" description="Disordered" evidence="1">
    <location>
        <begin position="736"/>
        <end position="757"/>
    </location>
</feature>
<dbReference type="Proteomes" id="UP000770015">
    <property type="component" value="Unassembled WGS sequence"/>
</dbReference>
<sequence length="904" mass="98407">MDIHRCRFVPFPPSPINTLAFSHPSARSTQQASLCRLAVGRANGDIEIWNPAQGIWHQETIIPGGQDRSVDGLVWVVEPDEEVESTTGETVTIPGRSRLFSIGYTSAVTEWDLEKGRPLRTASGQHGDIWCIAAQPAAPTGKNKTPGPADVVTKLVAGTSDGALAIYSIADGELRFQRVLVKSPTRKTQMVSIAFQSRDVVVVGCSDSTLRAYDMRNGNMLRKMTLGSDLVGGAKEIIVWSVRCLPSGEIISGDSTGHVTIWDGKTYTQVQKLQSHRQDVLSLAAAADGSSFFSGGMDRRTVLYKRTTSNGGRWGKVWSRKYHEHDVKTMASYESAKISVVVSGGPDASPVVLPLKEHGRENHRTLPNLPQQAPLQSAPKARFVMSWWDREVNIWKLRQSVAGLYDKDGATADDLTKNRKLLKTILVKGESSITSATISSDGAVLVTATSTDIKAFHLRHNNPSRPSDVQLAQIQVPRSLINKGARKVQISPDGKWLFIVTETNRVLLVPINYDEEDQTPTFGTPQKATRVPRKVSKALTFGGLGKYDRLISHVAFGPDSRIVAVADLAGYIDTWVLRGAGEETASSSDPDSSDSDSDIEEEESSSDEVVEKWHHTPESTLLPKLLAPPAVLSFSDDAPSAPSADGATPADYTLFTITTNWHISAFHPLAGGLTPWTRRNNQRIPLAIRDTKEPAKGVLWQGPRAWIFGVSYLFMLDLSQDLDDPRTALVAAGAGTALAGQKRKRNTGTSGAGGRMAIGSIVPNQVDRYIGGKDNEGKEWQLDVENAARSEASDTDMLDAEDDEDEDEEPMAGDEDDDEGGGQLAALRNKGAKDADETSSGRTKFWETRKYRPVLGAVALEPESIDGEAAHASGQRPLEVVLIERPIWDVDMPERLFGANEVER</sequence>
<proteinExistence type="predicted"/>
<dbReference type="PANTHER" id="PTHR44163:SF1">
    <property type="entry name" value="U3 SMALL NUCLEOLAR RNA-ASSOCIATED PROTEIN 4 HOMOLOG"/>
    <property type="match status" value="1"/>
</dbReference>
<dbReference type="GO" id="GO:0030686">
    <property type="term" value="C:90S preribosome"/>
    <property type="evidence" value="ECO:0007669"/>
    <property type="project" value="InterPro"/>
</dbReference>
<dbReference type="PANTHER" id="PTHR44163">
    <property type="entry name" value="U3 SMALL NUCLEOLAR RNA-ASSOCIATED PROTEIN 4 HOMOLOG"/>
    <property type="match status" value="1"/>
</dbReference>
<dbReference type="GO" id="GO:0000462">
    <property type="term" value="P:maturation of SSU-rRNA from tricistronic rRNA transcript (SSU-rRNA, 5.8S rRNA, LSU-rRNA)"/>
    <property type="evidence" value="ECO:0007669"/>
    <property type="project" value="InterPro"/>
</dbReference>
<dbReference type="EMBL" id="JAGSXJ010000002">
    <property type="protein sequence ID" value="KAH6695076.1"/>
    <property type="molecule type" value="Genomic_DNA"/>
</dbReference>
<dbReference type="Gene3D" id="2.130.10.10">
    <property type="entry name" value="YVTN repeat-like/Quinoprotein amine dehydrogenase"/>
    <property type="match status" value="2"/>
</dbReference>
<gene>
    <name evidence="2" type="ORF">F5X68DRAFT_163357</name>
</gene>
<feature type="compositionally biased region" description="Acidic residues" evidence="1">
    <location>
        <begin position="793"/>
        <end position="820"/>
    </location>
</feature>
<dbReference type="GO" id="GO:0003723">
    <property type="term" value="F:RNA binding"/>
    <property type="evidence" value="ECO:0007669"/>
    <property type="project" value="TreeGrafter"/>
</dbReference>
<dbReference type="OrthoDB" id="8883818at2759"/>
<dbReference type="Pfam" id="PF00400">
    <property type="entry name" value="WD40"/>
    <property type="match status" value="1"/>
</dbReference>
<name>A0A9P8VKY4_9PEZI</name>
<dbReference type="GO" id="GO:0034455">
    <property type="term" value="C:t-UTP complex"/>
    <property type="evidence" value="ECO:0007669"/>
    <property type="project" value="TreeGrafter"/>
</dbReference>
<dbReference type="InterPro" id="IPR046351">
    <property type="entry name" value="UTP4"/>
</dbReference>
<feature type="compositionally biased region" description="Acidic residues" evidence="1">
    <location>
        <begin position="591"/>
        <end position="608"/>
    </location>
</feature>
<feature type="region of interest" description="Disordered" evidence="1">
    <location>
        <begin position="582"/>
        <end position="613"/>
    </location>
</feature>
<dbReference type="GO" id="GO:0032040">
    <property type="term" value="C:small-subunit processome"/>
    <property type="evidence" value="ECO:0007669"/>
    <property type="project" value="TreeGrafter"/>
</dbReference>
<accession>A0A9P8VKY4</accession>
<organism evidence="2 3">
    <name type="scientific">Plectosphaerella plurivora</name>
    <dbReference type="NCBI Taxonomy" id="936078"/>
    <lineage>
        <taxon>Eukaryota</taxon>
        <taxon>Fungi</taxon>
        <taxon>Dikarya</taxon>
        <taxon>Ascomycota</taxon>
        <taxon>Pezizomycotina</taxon>
        <taxon>Sordariomycetes</taxon>
        <taxon>Hypocreomycetidae</taxon>
        <taxon>Glomerellales</taxon>
        <taxon>Plectosphaerellaceae</taxon>
        <taxon>Plectosphaerella</taxon>
    </lineage>
</organism>
<dbReference type="SMART" id="SM00320">
    <property type="entry name" value="WD40"/>
    <property type="match status" value="6"/>
</dbReference>
<evidence type="ECO:0000256" key="1">
    <source>
        <dbReference type="SAM" id="MobiDB-lite"/>
    </source>
</evidence>
<evidence type="ECO:0000313" key="3">
    <source>
        <dbReference type="Proteomes" id="UP000770015"/>
    </source>
</evidence>
<dbReference type="SUPFAM" id="SSF101898">
    <property type="entry name" value="NHL repeat"/>
    <property type="match status" value="1"/>
</dbReference>